<keyword evidence="1 4" id="KW-0732">Signal</keyword>
<dbReference type="InterPro" id="IPR010562">
    <property type="entry name" value="Haemolymph_juvenile_hormone-bd"/>
</dbReference>
<comment type="caution">
    <text evidence="5">The sequence shown here is derived from an EMBL/GenBank/DDBJ whole genome shotgun (WGS) entry which is preliminary data.</text>
</comment>
<dbReference type="Gene3D" id="3.15.10.30">
    <property type="entry name" value="Haemolymph juvenile hormone binding protein"/>
    <property type="match status" value="1"/>
</dbReference>
<dbReference type="PANTHER" id="PTHR11008:SF14">
    <property type="entry name" value="CIRCADIAN CLOCK-CONTROLLED PROTEIN-LIKE PROTEIN"/>
    <property type="match status" value="1"/>
</dbReference>
<dbReference type="EMBL" id="JALNTZ010000004">
    <property type="protein sequence ID" value="KAJ3654883.1"/>
    <property type="molecule type" value="Genomic_DNA"/>
</dbReference>
<dbReference type="PANTHER" id="PTHR11008">
    <property type="entry name" value="PROTEIN TAKEOUT-LIKE PROTEIN"/>
    <property type="match status" value="1"/>
</dbReference>
<organism evidence="5 6">
    <name type="scientific">Zophobas morio</name>
    <dbReference type="NCBI Taxonomy" id="2755281"/>
    <lineage>
        <taxon>Eukaryota</taxon>
        <taxon>Metazoa</taxon>
        <taxon>Ecdysozoa</taxon>
        <taxon>Arthropoda</taxon>
        <taxon>Hexapoda</taxon>
        <taxon>Insecta</taxon>
        <taxon>Pterygota</taxon>
        <taxon>Neoptera</taxon>
        <taxon>Endopterygota</taxon>
        <taxon>Coleoptera</taxon>
        <taxon>Polyphaga</taxon>
        <taxon>Cucujiformia</taxon>
        <taxon>Tenebrionidae</taxon>
        <taxon>Zophobas</taxon>
    </lineage>
</organism>
<evidence type="ECO:0000256" key="4">
    <source>
        <dbReference type="SAM" id="SignalP"/>
    </source>
</evidence>
<comment type="similarity">
    <text evidence="3">Belongs to the TO family.</text>
</comment>
<reference evidence="5" key="1">
    <citation type="journal article" date="2023" name="G3 (Bethesda)">
        <title>Whole genome assemblies of Zophobas morio and Tenebrio molitor.</title>
        <authorList>
            <person name="Kaur S."/>
            <person name="Stinson S.A."/>
            <person name="diCenzo G.C."/>
        </authorList>
    </citation>
    <scope>NUCLEOTIDE SEQUENCE</scope>
    <source>
        <strain evidence="5">QUZm001</strain>
    </source>
</reference>
<protein>
    <submittedName>
        <fullName evidence="5">Uncharacterized protein</fullName>
    </submittedName>
</protein>
<dbReference type="Pfam" id="PF06585">
    <property type="entry name" value="JHBP"/>
    <property type="match status" value="1"/>
</dbReference>
<dbReference type="GO" id="GO:0005615">
    <property type="term" value="C:extracellular space"/>
    <property type="evidence" value="ECO:0007669"/>
    <property type="project" value="TreeGrafter"/>
</dbReference>
<feature type="chain" id="PRO_5041261462" evidence="4">
    <location>
        <begin position="21"/>
        <end position="245"/>
    </location>
</feature>
<dbReference type="Proteomes" id="UP001168821">
    <property type="component" value="Unassembled WGS sequence"/>
</dbReference>
<keyword evidence="2" id="KW-0090">Biological rhythms</keyword>
<sequence>MSSTYTFILSLLLFVGFSSSKKIPPYLTLCSRHDPNLNECVKNAVEQLRPHLALGVPELLLPPMDPLVLPEAGLSSGDNFKASFKNIQIYYANEFRIDNLNVNLDKYHIDLELSFPRLRILSQYNIDGRILVLQLHGHGPADGNFTDVSANAAFEGELKSKKGKEYITIKSVKVDLKIGKPFFQFENIFNGNEELNVQTNKIINENVVDIIDELRPVIDKTVTDFAIGIVSRVFNRFSFDELFPK</sequence>
<dbReference type="GO" id="GO:0007623">
    <property type="term" value="P:circadian rhythm"/>
    <property type="evidence" value="ECO:0007669"/>
    <property type="project" value="UniProtKB-ARBA"/>
</dbReference>
<feature type="signal peptide" evidence="4">
    <location>
        <begin position="1"/>
        <end position="20"/>
    </location>
</feature>
<evidence type="ECO:0000313" key="6">
    <source>
        <dbReference type="Proteomes" id="UP001168821"/>
    </source>
</evidence>
<dbReference type="SMART" id="SM00700">
    <property type="entry name" value="JHBP"/>
    <property type="match status" value="1"/>
</dbReference>
<evidence type="ECO:0000256" key="2">
    <source>
        <dbReference type="ARBA" id="ARBA00023108"/>
    </source>
</evidence>
<dbReference type="AlphaFoldDB" id="A0AA38IBH1"/>
<proteinExistence type="inferred from homology"/>
<keyword evidence="6" id="KW-1185">Reference proteome</keyword>
<accession>A0AA38IBH1</accession>
<name>A0AA38IBH1_9CUCU</name>
<dbReference type="FunFam" id="3.15.10.30:FF:000001">
    <property type="entry name" value="Takeout-like protein 1"/>
    <property type="match status" value="1"/>
</dbReference>
<evidence type="ECO:0000313" key="5">
    <source>
        <dbReference type="EMBL" id="KAJ3654883.1"/>
    </source>
</evidence>
<evidence type="ECO:0000256" key="1">
    <source>
        <dbReference type="ARBA" id="ARBA00022729"/>
    </source>
</evidence>
<gene>
    <name evidence="5" type="ORF">Zmor_014036</name>
</gene>
<evidence type="ECO:0000256" key="3">
    <source>
        <dbReference type="ARBA" id="ARBA00060902"/>
    </source>
</evidence>
<dbReference type="InterPro" id="IPR038606">
    <property type="entry name" value="To_sf"/>
</dbReference>